<evidence type="ECO:0000256" key="1">
    <source>
        <dbReference type="SAM" id="Coils"/>
    </source>
</evidence>
<protein>
    <submittedName>
        <fullName evidence="3">Uncharacterized protein</fullName>
    </submittedName>
</protein>
<keyword evidence="2" id="KW-1133">Transmembrane helix</keyword>
<evidence type="ECO:0000313" key="3">
    <source>
        <dbReference type="EMBL" id="KAF7762679.1"/>
    </source>
</evidence>
<name>A0A8H7C6Z9_AGABI</name>
<dbReference type="EMBL" id="JABXXO010000012">
    <property type="protein sequence ID" value="KAF7762679.1"/>
    <property type="molecule type" value="Genomic_DNA"/>
</dbReference>
<dbReference type="SUPFAM" id="SSF58100">
    <property type="entry name" value="Bacterial hemolysins"/>
    <property type="match status" value="1"/>
</dbReference>
<evidence type="ECO:0000313" key="4">
    <source>
        <dbReference type="Proteomes" id="UP000629468"/>
    </source>
</evidence>
<gene>
    <name evidence="3" type="ORF">Agabi119p4_9272</name>
</gene>
<reference evidence="3 4" key="1">
    <citation type="journal article" name="Sci. Rep.">
        <title>Telomere-to-telomere assembled and centromere annotated genomes of the two main subspecies of the button mushroom Agaricus bisporus reveal especially polymorphic chromosome ends.</title>
        <authorList>
            <person name="Sonnenberg A.S.M."/>
            <person name="Sedaghat-Telgerd N."/>
            <person name="Lavrijssen B."/>
            <person name="Ohm R.A."/>
            <person name="Hendrickx P.M."/>
            <person name="Scholtmeijer K."/>
            <person name="Baars J.J.P."/>
            <person name="van Peer A."/>
        </authorList>
    </citation>
    <scope>NUCLEOTIDE SEQUENCE [LARGE SCALE GENOMIC DNA]</scope>
    <source>
        <strain evidence="3 4">H119_p4</strain>
    </source>
</reference>
<feature type="transmembrane region" description="Helical" evidence="2">
    <location>
        <begin position="66"/>
        <end position="93"/>
    </location>
</feature>
<keyword evidence="2" id="KW-0812">Transmembrane</keyword>
<accession>A0A8H7C6Z9</accession>
<keyword evidence="2" id="KW-0472">Membrane</keyword>
<keyword evidence="1" id="KW-0175">Coiled coil</keyword>
<organism evidence="3 4">
    <name type="scientific">Agaricus bisporus var. burnettii</name>
    <dbReference type="NCBI Taxonomy" id="192524"/>
    <lineage>
        <taxon>Eukaryota</taxon>
        <taxon>Fungi</taxon>
        <taxon>Dikarya</taxon>
        <taxon>Basidiomycota</taxon>
        <taxon>Agaricomycotina</taxon>
        <taxon>Agaricomycetes</taxon>
        <taxon>Agaricomycetidae</taxon>
        <taxon>Agaricales</taxon>
        <taxon>Agaricineae</taxon>
        <taxon>Agaricaceae</taxon>
        <taxon>Agaricus</taxon>
    </lineage>
</organism>
<evidence type="ECO:0000256" key="2">
    <source>
        <dbReference type="SAM" id="Phobius"/>
    </source>
</evidence>
<proteinExistence type="predicted"/>
<sequence>MLNLDKFRVLYTFFPAAKTSDTYRNQSRRRIQEDENQRLTDDAKKFEVDIKKYQQEISQLNDKLKAAVVALGVSFAVGIVESLIPLVTLFALLAKRLLAQQKLNQAKAGLAKTVSKQKALAAMQADFERFKPNIDDICVKLGVFADIWTFATEQSAAINAELKEGMVILERKEFQAKLRLLRAQIVPLREGMRVYATQIVSPSKSSRE</sequence>
<dbReference type="Gene3D" id="1.20.1170.10">
    <property type="match status" value="1"/>
</dbReference>
<feature type="coiled-coil region" evidence="1">
    <location>
        <begin position="29"/>
        <end position="70"/>
    </location>
</feature>
<comment type="caution">
    <text evidence="3">The sequence shown here is derived from an EMBL/GenBank/DDBJ whole genome shotgun (WGS) entry which is preliminary data.</text>
</comment>
<dbReference type="AlphaFoldDB" id="A0A8H7C6Z9"/>
<dbReference type="Proteomes" id="UP000629468">
    <property type="component" value="Unassembled WGS sequence"/>
</dbReference>